<evidence type="ECO:0000313" key="9">
    <source>
        <dbReference type="Proteomes" id="UP001165366"/>
    </source>
</evidence>
<proteinExistence type="predicted"/>
<dbReference type="InterPro" id="IPR036052">
    <property type="entry name" value="TrpB-like_PALP_sf"/>
</dbReference>
<accession>A0ABS9KD37</accession>
<name>A0ABS9KD37_9BACT</name>
<keyword evidence="6" id="KW-0663">Pyridoxal phosphate</keyword>
<comment type="cofactor">
    <cofactor evidence="3">
        <name>Mn(2+)</name>
        <dbReference type="ChEBI" id="CHEBI:29035"/>
    </cofactor>
</comment>
<feature type="domain" description="Tryptophan synthase beta chain-like PALP" evidence="7">
    <location>
        <begin position="20"/>
        <end position="305"/>
    </location>
</feature>
<keyword evidence="5" id="KW-0460">Magnesium</keyword>
<dbReference type="CDD" id="cd01562">
    <property type="entry name" value="Thr-dehyd"/>
    <property type="match status" value="1"/>
</dbReference>
<evidence type="ECO:0000256" key="2">
    <source>
        <dbReference type="ARBA" id="ARBA00001933"/>
    </source>
</evidence>
<evidence type="ECO:0000256" key="6">
    <source>
        <dbReference type="ARBA" id="ARBA00022898"/>
    </source>
</evidence>
<dbReference type="SUPFAM" id="SSF53686">
    <property type="entry name" value="Tryptophan synthase beta subunit-like PLP-dependent enzymes"/>
    <property type="match status" value="1"/>
</dbReference>
<dbReference type="Proteomes" id="UP001165366">
    <property type="component" value="Unassembled WGS sequence"/>
</dbReference>
<comment type="cofactor">
    <cofactor evidence="1">
        <name>Ca(2+)</name>
        <dbReference type="ChEBI" id="CHEBI:29108"/>
    </cofactor>
</comment>
<dbReference type="InterPro" id="IPR000634">
    <property type="entry name" value="Ser/Thr_deHydtase_PyrdxlP-BS"/>
</dbReference>
<evidence type="ECO:0000256" key="1">
    <source>
        <dbReference type="ARBA" id="ARBA00001913"/>
    </source>
</evidence>
<comment type="cofactor">
    <cofactor evidence="4">
        <name>Mg(2+)</name>
        <dbReference type="ChEBI" id="CHEBI:18420"/>
    </cofactor>
</comment>
<dbReference type="PROSITE" id="PS00165">
    <property type="entry name" value="DEHYDRATASE_SER_THR"/>
    <property type="match status" value="1"/>
</dbReference>
<dbReference type="Gene3D" id="3.40.50.1100">
    <property type="match status" value="2"/>
</dbReference>
<organism evidence="8 9">
    <name type="scientific">Rhodohalobacter sulfatireducens</name>
    <dbReference type="NCBI Taxonomy" id="2911366"/>
    <lineage>
        <taxon>Bacteria</taxon>
        <taxon>Pseudomonadati</taxon>
        <taxon>Balneolota</taxon>
        <taxon>Balneolia</taxon>
        <taxon>Balneolales</taxon>
        <taxon>Balneolaceae</taxon>
        <taxon>Rhodohalobacter</taxon>
    </lineage>
</organism>
<dbReference type="Pfam" id="PF00291">
    <property type="entry name" value="PALP"/>
    <property type="match status" value="1"/>
</dbReference>
<reference evidence="8" key="1">
    <citation type="submission" date="2022-01" db="EMBL/GenBank/DDBJ databases">
        <authorList>
            <person name="Wang Y."/>
        </authorList>
    </citation>
    <scope>NUCLEOTIDE SEQUENCE</scope>
    <source>
        <strain evidence="8">WB101</strain>
    </source>
</reference>
<keyword evidence="9" id="KW-1185">Reference proteome</keyword>
<evidence type="ECO:0000313" key="8">
    <source>
        <dbReference type="EMBL" id="MCG2588760.1"/>
    </source>
</evidence>
<dbReference type="EMBL" id="JAKLWS010000009">
    <property type="protein sequence ID" value="MCG2588760.1"/>
    <property type="molecule type" value="Genomic_DNA"/>
</dbReference>
<evidence type="ECO:0000256" key="4">
    <source>
        <dbReference type="ARBA" id="ARBA00001946"/>
    </source>
</evidence>
<gene>
    <name evidence="8" type="ORF">L6773_09295</name>
</gene>
<evidence type="ECO:0000256" key="3">
    <source>
        <dbReference type="ARBA" id="ARBA00001936"/>
    </source>
</evidence>
<sequence>MSDIPTYSDIKEAAKRIQGFAHKTPVLQSSFFNQRTGAELFFKCENFQKVGAFKFRGAFNAISQLTEDDGKKGIITHSSGNHAQAVALASKMNGYKATIVMPENAPIVKVNAVRDYGAEIVFCESTIESRQESTDQIISTTGATFIHPYNNADVIAGQGTSAKELLEEVPDLDIIIAPIGGGGLMSGTAIASKSIKPDIKVLGAEPKLADDAYRSFQAGSIQPVLRTDTIADGLRTSLGSLTFQIIKDNVDDIVTVTEESIVRDMRRVWERMKIIIEPSCAVPISALLDGEVDISGKKVGIILTGGNVDLENLPWK</sequence>
<comment type="cofactor">
    <cofactor evidence="2">
        <name>pyridoxal 5'-phosphate</name>
        <dbReference type="ChEBI" id="CHEBI:597326"/>
    </cofactor>
</comment>
<dbReference type="PANTHER" id="PTHR43050:SF1">
    <property type="entry name" value="SERINE RACEMASE"/>
    <property type="match status" value="1"/>
</dbReference>
<reference evidence="8" key="2">
    <citation type="submission" date="2024-05" db="EMBL/GenBank/DDBJ databases">
        <title>Rhodohalobacter halophilus gen. nov., sp. nov., a moderately halophilic member of the family Balneolaceae.</title>
        <authorList>
            <person name="Xia J."/>
        </authorList>
    </citation>
    <scope>NUCLEOTIDE SEQUENCE</scope>
    <source>
        <strain evidence="8">WB101</strain>
    </source>
</reference>
<dbReference type="PANTHER" id="PTHR43050">
    <property type="entry name" value="SERINE / THREONINE RACEMASE FAMILY MEMBER"/>
    <property type="match status" value="1"/>
</dbReference>
<evidence type="ECO:0000256" key="5">
    <source>
        <dbReference type="ARBA" id="ARBA00022842"/>
    </source>
</evidence>
<dbReference type="RefSeq" id="WP_237853669.1">
    <property type="nucleotide sequence ID" value="NZ_JAKLWS010000009.1"/>
</dbReference>
<protein>
    <submittedName>
        <fullName evidence="8">Pyridoxal-phosphate dependent enzyme</fullName>
    </submittedName>
</protein>
<dbReference type="InterPro" id="IPR001926">
    <property type="entry name" value="TrpB-like_PALP"/>
</dbReference>
<comment type="caution">
    <text evidence="8">The sequence shown here is derived from an EMBL/GenBank/DDBJ whole genome shotgun (WGS) entry which is preliminary data.</text>
</comment>
<evidence type="ECO:0000259" key="7">
    <source>
        <dbReference type="Pfam" id="PF00291"/>
    </source>
</evidence>